<dbReference type="PANTHER" id="PTHR31207">
    <property type="entry name" value="ECA1 GAMETOGENESIS FAMILY PROTEIN (DUF784)-RELATED-RELATED"/>
    <property type="match status" value="1"/>
</dbReference>
<dbReference type="Proteomes" id="UP000187203">
    <property type="component" value="Unassembled WGS sequence"/>
</dbReference>
<name>A0A1R3GVL2_9ROSI</name>
<dbReference type="PANTHER" id="PTHR31207:SF35">
    <property type="entry name" value="PROLAMIN-LIKE DOMAIN-CONTAINING PROTEIN"/>
    <property type="match status" value="1"/>
</dbReference>
<protein>
    <recommendedName>
        <fullName evidence="2">Prolamin-like domain-containing protein</fullName>
    </recommendedName>
</protein>
<evidence type="ECO:0000259" key="2">
    <source>
        <dbReference type="Pfam" id="PF05617"/>
    </source>
</evidence>
<gene>
    <name evidence="3" type="ORF">COLO4_33207</name>
</gene>
<evidence type="ECO:0000256" key="1">
    <source>
        <dbReference type="ARBA" id="ARBA00022729"/>
    </source>
</evidence>
<dbReference type="EMBL" id="AWUE01021467">
    <property type="protein sequence ID" value="OMO62134.1"/>
    <property type="molecule type" value="Genomic_DNA"/>
</dbReference>
<dbReference type="Pfam" id="PF05617">
    <property type="entry name" value="Prolamin_like"/>
    <property type="match status" value="1"/>
</dbReference>
<dbReference type="InterPro" id="IPR008502">
    <property type="entry name" value="Prolamin-like"/>
</dbReference>
<evidence type="ECO:0000313" key="4">
    <source>
        <dbReference type="Proteomes" id="UP000187203"/>
    </source>
</evidence>
<dbReference type="InterPro" id="IPR040220">
    <property type="entry name" value="DD11"/>
</dbReference>
<feature type="domain" description="Prolamin-like" evidence="2">
    <location>
        <begin position="54"/>
        <end position="125"/>
    </location>
</feature>
<sequence length="149" mass="16553">MKRPIIQLPFLQARAAAAAEVTDAKGEVALSPQEILKVTIPPEPQPGLYRFLEECTKKLSRKCGEMAVTSILQGSATTAACCREVVGIGKNCHDDMIKFFVSLPELHLKASDIYPKSDRVWNRCVKAAASKPPRSERYINPNIYNRLII</sequence>
<dbReference type="OrthoDB" id="1368054at2759"/>
<evidence type="ECO:0000313" key="3">
    <source>
        <dbReference type="EMBL" id="OMO62134.1"/>
    </source>
</evidence>
<accession>A0A1R3GVL2</accession>
<keyword evidence="1" id="KW-0732">Signal</keyword>
<dbReference type="AlphaFoldDB" id="A0A1R3GVL2"/>
<reference evidence="4" key="1">
    <citation type="submission" date="2013-09" db="EMBL/GenBank/DDBJ databases">
        <title>Corchorus olitorius genome sequencing.</title>
        <authorList>
            <person name="Alam M."/>
            <person name="Haque M.S."/>
            <person name="Islam M.S."/>
            <person name="Emdad E.M."/>
            <person name="Islam M.M."/>
            <person name="Ahmed B."/>
            <person name="Halim A."/>
            <person name="Hossen Q.M.M."/>
            <person name="Hossain M.Z."/>
            <person name="Ahmed R."/>
            <person name="Khan M.M."/>
            <person name="Islam R."/>
            <person name="Rashid M.M."/>
            <person name="Khan S.A."/>
            <person name="Rahman M.S."/>
            <person name="Alam M."/>
            <person name="Yahiya A.S."/>
            <person name="Khan M.S."/>
            <person name="Azam M.S."/>
            <person name="Haque T."/>
            <person name="Lashkar M.Z.H."/>
            <person name="Akhand A.I."/>
            <person name="Morshed G."/>
            <person name="Roy S."/>
            <person name="Uddin K.S."/>
            <person name="Rabeya T."/>
            <person name="Hossain A.S."/>
            <person name="Chowdhury A."/>
            <person name="Snigdha A.R."/>
            <person name="Mortoza M.S."/>
            <person name="Matin S.A."/>
            <person name="Hoque S.M.E."/>
            <person name="Islam M.K."/>
            <person name="Roy D.K."/>
            <person name="Haider R."/>
            <person name="Moosa M.M."/>
            <person name="Elias S.M."/>
            <person name="Hasan A.M."/>
            <person name="Jahan S."/>
            <person name="Shafiuddin M."/>
            <person name="Mahmood N."/>
            <person name="Shommy N.S."/>
        </authorList>
    </citation>
    <scope>NUCLEOTIDE SEQUENCE [LARGE SCALE GENOMIC DNA]</scope>
    <source>
        <strain evidence="4">cv. O-4</strain>
    </source>
</reference>
<keyword evidence="4" id="KW-1185">Reference proteome</keyword>
<organism evidence="3 4">
    <name type="scientific">Corchorus olitorius</name>
    <dbReference type="NCBI Taxonomy" id="93759"/>
    <lineage>
        <taxon>Eukaryota</taxon>
        <taxon>Viridiplantae</taxon>
        <taxon>Streptophyta</taxon>
        <taxon>Embryophyta</taxon>
        <taxon>Tracheophyta</taxon>
        <taxon>Spermatophyta</taxon>
        <taxon>Magnoliopsida</taxon>
        <taxon>eudicotyledons</taxon>
        <taxon>Gunneridae</taxon>
        <taxon>Pentapetalae</taxon>
        <taxon>rosids</taxon>
        <taxon>malvids</taxon>
        <taxon>Malvales</taxon>
        <taxon>Malvaceae</taxon>
        <taxon>Grewioideae</taxon>
        <taxon>Apeibeae</taxon>
        <taxon>Corchorus</taxon>
    </lineage>
</organism>
<comment type="caution">
    <text evidence="3">The sequence shown here is derived from an EMBL/GenBank/DDBJ whole genome shotgun (WGS) entry which is preliminary data.</text>
</comment>
<proteinExistence type="predicted"/>